<dbReference type="EMBL" id="JACMSC010000021">
    <property type="protein sequence ID" value="KAG6470849.1"/>
    <property type="molecule type" value="Genomic_DNA"/>
</dbReference>
<accession>A0A8J5EUN0</accession>
<reference evidence="2 3" key="1">
    <citation type="submission" date="2020-08" db="EMBL/GenBank/DDBJ databases">
        <title>Plant Genome Project.</title>
        <authorList>
            <person name="Zhang R.-G."/>
        </authorList>
    </citation>
    <scope>NUCLEOTIDE SEQUENCE [LARGE SCALE GENOMIC DNA]</scope>
    <source>
        <tissue evidence="2">Rhizome</tissue>
    </source>
</reference>
<feature type="compositionally biased region" description="Pro residues" evidence="1">
    <location>
        <begin position="128"/>
        <end position="161"/>
    </location>
</feature>
<evidence type="ECO:0000313" key="2">
    <source>
        <dbReference type="EMBL" id="KAG6470849.1"/>
    </source>
</evidence>
<comment type="caution">
    <text evidence="2">The sequence shown here is derived from an EMBL/GenBank/DDBJ whole genome shotgun (WGS) entry which is preliminary data.</text>
</comment>
<sequence length="253" mass="27098">MGNCQTTDVVAVMIQHPDGRTEKANCPLSASHVMAANPGHYVAVIITLISQRRSSSSSASATADDRGEKVVRYLKLLGPDEPLQLGHFYRLVSFEDVVFSTVPPSLPPAAADQRFNDMSYYNHQQPPAGVPPPQGYPPEGYPKDAYPPPGYPPQGYPPPGYPQQGYPPQGYPPPQQQSSGPSFVEGWIGRGLSLCDLPTDTRSAYPPAAAILIRSTRSHGGGSGCVGESALCFEVWPLFVAAASWMLAFDLGI</sequence>
<organism evidence="2 3">
    <name type="scientific">Zingiber officinale</name>
    <name type="common">Ginger</name>
    <name type="synonym">Amomum zingiber</name>
    <dbReference type="NCBI Taxonomy" id="94328"/>
    <lineage>
        <taxon>Eukaryota</taxon>
        <taxon>Viridiplantae</taxon>
        <taxon>Streptophyta</taxon>
        <taxon>Embryophyta</taxon>
        <taxon>Tracheophyta</taxon>
        <taxon>Spermatophyta</taxon>
        <taxon>Magnoliopsida</taxon>
        <taxon>Liliopsida</taxon>
        <taxon>Zingiberales</taxon>
        <taxon>Zingiberaceae</taxon>
        <taxon>Zingiber</taxon>
    </lineage>
</organism>
<evidence type="ECO:0000313" key="3">
    <source>
        <dbReference type="Proteomes" id="UP000734854"/>
    </source>
</evidence>
<protein>
    <submittedName>
        <fullName evidence="2">Uncharacterized protein</fullName>
    </submittedName>
</protein>
<keyword evidence="3" id="KW-1185">Reference proteome</keyword>
<evidence type="ECO:0000256" key="1">
    <source>
        <dbReference type="SAM" id="MobiDB-lite"/>
    </source>
</evidence>
<dbReference type="AlphaFoldDB" id="A0A8J5EUN0"/>
<proteinExistence type="predicted"/>
<gene>
    <name evidence="2" type="ORF">ZIOFF_071929</name>
</gene>
<dbReference type="PANTHER" id="PTHR33413">
    <property type="entry name" value="EXPRESSED PROTEIN"/>
    <property type="match status" value="1"/>
</dbReference>
<dbReference type="Proteomes" id="UP000734854">
    <property type="component" value="Unassembled WGS sequence"/>
</dbReference>
<dbReference type="Pfam" id="PF14009">
    <property type="entry name" value="PADRE"/>
    <property type="match status" value="1"/>
</dbReference>
<dbReference type="PANTHER" id="PTHR33413:SF1">
    <property type="entry name" value="EXPRESSED PROTEIN"/>
    <property type="match status" value="1"/>
</dbReference>
<name>A0A8J5EUN0_ZINOF</name>
<dbReference type="InterPro" id="IPR025322">
    <property type="entry name" value="PADRE_dom"/>
</dbReference>
<feature type="region of interest" description="Disordered" evidence="1">
    <location>
        <begin position="119"/>
        <end position="183"/>
    </location>
</feature>